<dbReference type="PROSITE" id="PS50994">
    <property type="entry name" value="INTEGRASE"/>
    <property type="match status" value="1"/>
</dbReference>
<dbReference type="AlphaFoldDB" id="A0A2T6BT06"/>
<dbReference type="EMBL" id="QBKR01000013">
    <property type="protein sequence ID" value="PTX59166.1"/>
    <property type="molecule type" value="Genomic_DNA"/>
</dbReference>
<name>A0A2T6BT06_9BACL</name>
<gene>
    <name evidence="3" type="ORF">C8P63_113112</name>
</gene>
<accession>A0A2T6BT06</accession>
<comment type="function">
    <text evidence="1">Involved in the transposition of the insertion sequence.</text>
</comment>
<sequence length="288" mass="34286">MKVKYQMVEELRDRYTVQDLCRYLKISRSGYYRYLQRRQSVDPKEKDLKEKIHSIYQKRKGTYGYRRIQVELQRQFGVRVNHKRVLRLMQDMGLKAQIRRTHRHSHAQPGGTERVADNLLAQNFRADAPNQKWVTDVSFIPVRGQWLYLSAIMDLFNNEIVAFQIGRRNDNALVLQTVEQAVQKRKDVSGTILHSDRGFQYTSRAYHDMLDRVALTPSMSRRGNCFDNACIESFFSHLKAEALYLHGIQDMAETQRCMEEYIQFYNEQRIQRRLKKLTPVEYRRQLVA</sequence>
<evidence type="ECO:0000313" key="4">
    <source>
        <dbReference type="Proteomes" id="UP000244240"/>
    </source>
</evidence>
<keyword evidence="4" id="KW-1185">Reference proteome</keyword>
<dbReference type="PANTHER" id="PTHR46889:SF4">
    <property type="entry name" value="TRANSPOSASE INSO FOR INSERTION SEQUENCE ELEMENT IS911B-RELATED"/>
    <property type="match status" value="1"/>
</dbReference>
<dbReference type="GO" id="GO:0003676">
    <property type="term" value="F:nucleic acid binding"/>
    <property type="evidence" value="ECO:0007669"/>
    <property type="project" value="InterPro"/>
</dbReference>
<protein>
    <submittedName>
        <fullName evidence="3">Transposase InsO family protein</fullName>
    </submittedName>
</protein>
<proteinExistence type="predicted"/>
<organism evidence="3 4">
    <name type="scientific">Melghirimyces profundicolus</name>
    <dbReference type="NCBI Taxonomy" id="1242148"/>
    <lineage>
        <taxon>Bacteria</taxon>
        <taxon>Bacillati</taxon>
        <taxon>Bacillota</taxon>
        <taxon>Bacilli</taxon>
        <taxon>Bacillales</taxon>
        <taxon>Thermoactinomycetaceae</taxon>
        <taxon>Melghirimyces</taxon>
    </lineage>
</organism>
<dbReference type="InterPro" id="IPR025948">
    <property type="entry name" value="HTH-like_dom"/>
</dbReference>
<dbReference type="Pfam" id="PF13333">
    <property type="entry name" value="rve_2"/>
    <property type="match status" value="1"/>
</dbReference>
<dbReference type="Proteomes" id="UP000244240">
    <property type="component" value="Unassembled WGS sequence"/>
</dbReference>
<comment type="caution">
    <text evidence="3">The sequence shown here is derived from an EMBL/GenBank/DDBJ whole genome shotgun (WGS) entry which is preliminary data.</text>
</comment>
<dbReference type="SUPFAM" id="SSF53098">
    <property type="entry name" value="Ribonuclease H-like"/>
    <property type="match status" value="1"/>
</dbReference>
<dbReference type="InterPro" id="IPR050900">
    <property type="entry name" value="Transposase_IS3/IS150/IS904"/>
</dbReference>
<evidence type="ECO:0000256" key="1">
    <source>
        <dbReference type="ARBA" id="ARBA00002286"/>
    </source>
</evidence>
<dbReference type="Pfam" id="PF00665">
    <property type="entry name" value="rve"/>
    <property type="match status" value="1"/>
</dbReference>
<dbReference type="InterPro" id="IPR001584">
    <property type="entry name" value="Integrase_cat-core"/>
</dbReference>
<evidence type="ECO:0000313" key="3">
    <source>
        <dbReference type="EMBL" id="PTX59166.1"/>
    </source>
</evidence>
<dbReference type="OrthoDB" id="9781005at2"/>
<dbReference type="InterPro" id="IPR012337">
    <property type="entry name" value="RNaseH-like_sf"/>
</dbReference>
<dbReference type="InterPro" id="IPR048020">
    <property type="entry name" value="Transpos_IS3"/>
</dbReference>
<dbReference type="InterPro" id="IPR036397">
    <property type="entry name" value="RNaseH_sf"/>
</dbReference>
<dbReference type="RefSeq" id="WP_108023932.1">
    <property type="nucleotide sequence ID" value="NZ_QBKR01000013.1"/>
</dbReference>
<dbReference type="Gene3D" id="3.30.420.10">
    <property type="entry name" value="Ribonuclease H-like superfamily/Ribonuclease H"/>
    <property type="match status" value="1"/>
</dbReference>
<dbReference type="NCBIfam" id="NF033516">
    <property type="entry name" value="transpos_IS3"/>
    <property type="match status" value="1"/>
</dbReference>
<dbReference type="GO" id="GO:0015074">
    <property type="term" value="P:DNA integration"/>
    <property type="evidence" value="ECO:0007669"/>
    <property type="project" value="InterPro"/>
</dbReference>
<dbReference type="Pfam" id="PF13276">
    <property type="entry name" value="HTH_21"/>
    <property type="match status" value="1"/>
</dbReference>
<dbReference type="PANTHER" id="PTHR46889">
    <property type="entry name" value="TRANSPOSASE INSF FOR INSERTION SEQUENCE IS3B-RELATED"/>
    <property type="match status" value="1"/>
</dbReference>
<reference evidence="3 4" key="1">
    <citation type="submission" date="2018-04" db="EMBL/GenBank/DDBJ databases">
        <title>Genomic Encyclopedia of Archaeal and Bacterial Type Strains, Phase II (KMG-II): from individual species to whole genera.</title>
        <authorList>
            <person name="Goeker M."/>
        </authorList>
    </citation>
    <scope>NUCLEOTIDE SEQUENCE [LARGE SCALE GENOMIC DNA]</scope>
    <source>
        <strain evidence="3 4">DSM 45787</strain>
    </source>
</reference>
<evidence type="ECO:0000259" key="2">
    <source>
        <dbReference type="PROSITE" id="PS50994"/>
    </source>
</evidence>
<feature type="domain" description="Integrase catalytic" evidence="2">
    <location>
        <begin position="125"/>
        <end position="287"/>
    </location>
</feature>